<feature type="signal peptide" evidence="3">
    <location>
        <begin position="1"/>
        <end position="26"/>
    </location>
</feature>
<comment type="similarity">
    <text evidence="1">Belongs to the bacterial solute-binding protein 5 family.</text>
</comment>
<dbReference type="RefSeq" id="WP_377725687.1">
    <property type="nucleotide sequence ID" value="NZ_JBHSEW010000006.1"/>
</dbReference>
<dbReference type="PANTHER" id="PTHR30290">
    <property type="entry name" value="PERIPLASMIC BINDING COMPONENT OF ABC TRANSPORTER"/>
    <property type="match status" value="1"/>
</dbReference>
<sequence>MPTRRHLLAHAAAAMLPALLPLSSLAASKNSLTLGMALEPPVLDPTASAAAAIGEIVHYNLFETLVKITPQGTIAPLLAQRWEVAPDWKTITFHLRQDAQFHNGVPLTADSVKFSFDRAASSASTNKDKALFAQLTVSTPDRYTVVVASAHSNPDLLFALGQATAIIVEPGSAATNASAPVGTGPYRVQQWQKGSRLTLLAWPQWREAGRIALQRVTFRFIPDAAAQATALLAGDVDVFPRIGARSVEQFQNDPRFQVIVSGSRAKTIVSVNNARPPLNDVRVRRALAAAIDRQAVITGAADGFGVPIGSHYTPGAPGYIDTTGINPFDPEKARQLLKEAGVAQPLKLQMTLPPTPYARQGGEIIAAQLAQVGVQVQLVNVEWAQWLSQTYGAKQYDLTLISHVEPLDLGNYAKADYYWNYRSSAFDQLYQRIQTSTDPEERNQHLAAAQRLLAQDCVNLFLYQPQWVTIAKTGLRGLWNDMPIAVNDLSGLAWG</sequence>
<proteinExistence type="inferred from homology"/>
<evidence type="ECO:0000313" key="5">
    <source>
        <dbReference type="EMBL" id="MFC4622296.1"/>
    </source>
</evidence>
<name>A0ABV9GYJ0_9BURK</name>
<dbReference type="InterPro" id="IPR000914">
    <property type="entry name" value="SBP_5_dom"/>
</dbReference>
<dbReference type="PANTHER" id="PTHR30290:SF38">
    <property type="entry name" value="D,D-DIPEPTIDE-BINDING PERIPLASMIC PROTEIN DDPA-RELATED"/>
    <property type="match status" value="1"/>
</dbReference>
<evidence type="ECO:0000259" key="4">
    <source>
        <dbReference type="Pfam" id="PF00496"/>
    </source>
</evidence>
<evidence type="ECO:0000256" key="1">
    <source>
        <dbReference type="ARBA" id="ARBA00005695"/>
    </source>
</evidence>
<dbReference type="EMBL" id="JBHSEW010000006">
    <property type="protein sequence ID" value="MFC4622296.1"/>
    <property type="molecule type" value="Genomic_DNA"/>
</dbReference>
<dbReference type="Proteomes" id="UP001595967">
    <property type="component" value="Unassembled WGS sequence"/>
</dbReference>
<dbReference type="Gene3D" id="3.40.190.10">
    <property type="entry name" value="Periplasmic binding protein-like II"/>
    <property type="match status" value="1"/>
</dbReference>
<evidence type="ECO:0000256" key="2">
    <source>
        <dbReference type="ARBA" id="ARBA00022729"/>
    </source>
</evidence>
<reference evidence="6" key="1">
    <citation type="journal article" date="2019" name="Int. J. Syst. Evol. Microbiol.">
        <title>The Global Catalogue of Microorganisms (GCM) 10K type strain sequencing project: providing services to taxonomists for standard genome sequencing and annotation.</title>
        <authorList>
            <consortium name="The Broad Institute Genomics Platform"/>
            <consortium name="The Broad Institute Genome Sequencing Center for Infectious Disease"/>
            <person name="Wu L."/>
            <person name="Ma J."/>
        </authorList>
    </citation>
    <scope>NUCLEOTIDE SEQUENCE [LARGE SCALE GENOMIC DNA]</scope>
    <source>
        <strain evidence="6">JCM 11650</strain>
    </source>
</reference>
<accession>A0ABV9GYJ0</accession>
<dbReference type="SUPFAM" id="SSF53850">
    <property type="entry name" value="Periplasmic binding protein-like II"/>
    <property type="match status" value="1"/>
</dbReference>
<keyword evidence="6" id="KW-1185">Reference proteome</keyword>
<comment type="caution">
    <text evidence="5">The sequence shown here is derived from an EMBL/GenBank/DDBJ whole genome shotgun (WGS) entry which is preliminary data.</text>
</comment>
<dbReference type="Gene3D" id="3.10.105.10">
    <property type="entry name" value="Dipeptide-binding Protein, Domain 3"/>
    <property type="match status" value="1"/>
</dbReference>
<dbReference type="CDD" id="cd08494">
    <property type="entry name" value="PBP2_NikA_DppA_OppA_like_6"/>
    <property type="match status" value="1"/>
</dbReference>
<dbReference type="PIRSF" id="PIRSF002741">
    <property type="entry name" value="MppA"/>
    <property type="match status" value="1"/>
</dbReference>
<dbReference type="Pfam" id="PF00496">
    <property type="entry name" value="SBP_bac_5"/>
    <property type="match status" value="1"/>
</dbReference>
<dbReference type="InterPro" id="IPR039424">
    <property type="entry name" value="SBP_5"/>
</dbReference>
<protein>
    <submittedName>
        <fullName evidence="5">ABC transporter substrate-binding protein</fullName>
    </submittedName>
</protein>
<feature type="chain" id="PRO_5046989211" evidence="3">
    <location>
        <begin position="27"/>
        <end position="495"/>
    </location>
</feature>
<feature type="domain" description="Solute-binding protein family 5" evidence="4">
    <location>
        <begin position="74"/>
        <end position="402"/>
    </location>
</feature>
<gene>
    <name evidence="5" type="ORF">ACFO3A_08710</name>
</gene>
<evidence type="ECO:0000313" key="6">
    <source>
        <dbReference type="Proteomes" id="UP001595967"/>
    </source>
</evidence>
<dbReference type="InterPro" id="IPR030678">
    <property type="entry name" value="Peptide/Ni-bd"/>
</dbReference>
<dbReference type="Gene3D" id="3.90.76.10">
    <property type="entry name" value="Dipeptide-binding Protein, Domain 1"/>
    <property type="match status" value="1"/>
</dbReference>
<evidence type="ECO:0000256" key="3">
    <source>
        <dbReference type="SAM" id="SignalP"/>
    </source>
</evidence>
<keyword evidence="2 3" id="KW-0732">Signal</keyword>
<organism evidence="5 6">
    <name type="scientific">Comamonas nitrativorans</name>
    <dbReference type="NCBI Taxonomy" id="108437"/>
    <lineage>
        <taxon>Bacteria</taxon>
        <taxon>Pseudomonadati</taxon>
        <taxon>Pseudomonadota</taxon>
        <taxon>Betaproteobacteria</taxon>
        <taxon>Burkholderiales</taxon>
        <taxon>Comamonadaceae</taxon>
        <taxon>Comamonas</taxon>
    </lineage>
</organism>